<feature type="transmembrane region" description="Helical" evidence="8">
    <location>
        <begin position="164"/>
        <end position="185"/>
    </location>
</feature>
<comment type="subcellular location">
    <subcellularLocation>
        <location evidence="1">Membrane</location>
        <topology evidence="1">Multi-pass membrane protein</topology>
    </subcellularLocation>
</comment>
<organism evidence="10 11">
    <name type="scientific">Cyphellophora europaea (strain CBS 101466)</name>
    <name type="common">Phialophora europaea</name>
    <dbReference type="NCBI Taxonomy" id="1220924"/>
    <lineage>
        <taxon>Eukaryota</taxon>
        <taxon>Fungi</taxon>
        <taxon>Dikarya</taxon>
        <taxon>Ascomycota</taxon>
        <taxon>Pezizomycotina</taxon>
        <taxon>Eurotiomycetes</taxon>
        <taxon>Chaetothyriomycetidae</taxon>
        <taxon>Chaetothyriales</taxon>
        <taxon>Cyphellophoraceae</taxon>
        <taxon>Cyphellophora</taxon>
    </lineage>
</organism>
<keyword evidence="2" id="KW-0813">Transport</keyword>
<keyword evidence="5 8" id="KW-1133">Transmembrane helix</keyword>
<feature type="transmembrane region" description="Helical" evidence="8">
    <location>
        <begin position="84"/>
        <end position="102"/>
    </location>
</feature>
<dbReference type="PROSITE" id="PS00218">
    <property type="entry name" value="AMINO_ACID_PERMEASE_1"/>
    <property type="match status" value="1"/>
</dbReference>
<evidence type="ECO:0000256" key="3">
    <source>
        <dbReference type="ARBA" id="ARBA00022692"/>
    </source>
</evidence>
<dbReference type="AlphaFoldDB" id="W2S4S7"/>
<dbReference type="InterPro" id="IPR004841">
    <property type="entry name" value="AA-permease/SLC12A_dom"/>
</dbReference>
<reference evidence="10 11" key="1">
    <citation type="submission" date="2013-03" db="EMBL/GenBank/DDBJ databases">
        <title>The Genome Sequence of Phialophora europaea CBS 101466.</title>
        <authorList>
            <consortium name="The Broad Institute Genomics Platform"/>
            <person name="Cuomo C."/>
            <person name="de Hoog S."/>
            <person name="Gorbushina A."/>
            <person name="Walker B."/>
            <person name="Young S.K."/>
            <person name="Zeng Q."/>
            <person name="Gargeya S."/>
            <person name="Fitzgerald M."/>
            <person name="Haas B."/>
            <person name="Abouelleil A."/>
            <person name="Allen A.W."/>
            <person name="Alvarado L."/>
            <person name="Arachchi H.M."/>
            <person name="Berlin A.M."/>
            <person name="Chapman S.B."/>
            <person name="Gainer-Dewar J."/>
            <person name="Goldberg J."/>
            <person name="Griggs A."/>
            <person name="Gujja S."/>
            <person name="Hansen M."/>
            <person name="Howarth C."/>
            <person name="Imamovic A."/>
            <person name="Ireland A."/>
            <person name="Larimer J."/>
            <person name="McCowan C."/>
            <person name="Murphy C."/>
            <person name="Pearson M."/>
            <person name="Poon T.W."/>
            <person name="Priest M."/>
            <person name="Roberts A."/>
            <person name="Saif S."/>
            <person name="Shea T."/>
            <person name="Sisk P."/>
            <person name="Sykes S."/>
            <person name="Wortman J."/>
            <person name="Nusbaum C."/>
            <person name="Birren B."/>
        </authorList>
    </citation>
    <scope>NUCLEOTIDE SEQUENCE [LARGE SCALE GENOMIC DNA]</scope>
    <source>
        <strain evidence="10 11">CBS 101466</strain>
    </source>
</reference>
<feature type="transmembrane region" description="Helical" evidence="8">
    <location>
        <begin position="482"/>
        <end position="499"/>
    </location>
</feature>
<dbReference type="VEuPathDB" id="FungiDB:HMPREF1541_02206"/>
<dbReference type="InParanoid" id="W2S4S7"/>
<feature type="transmembrane region" description="Helical" evidence="8">
    <location>
        <begin position="400"/>
        <end position="424"/>
    </location>
</feature>
<dbReference type="InterPro" id="IPR004840">
    <property type="entry name" value="Amino_acid_permease_CS"/>
</dbReference>
<name>W2S4S7_CYPE1</name>
<dbReference type="EMBL" id="KB822718">
    <property type="protein sequence ID" value="ETN43048.1"/>
    <property type="molecule type" value="Genomic_DNA"/>
</dbReference>
<feature type="transmembrane region" description="Helical" evidence="8">
    <location>
        <begin position="328"/>
        <end position="349"/>
    </location>
</feature>
<dbReference type="HOGENOM" id="CLU_007946_12_0_1"/>
<evidence type="ECO:0000256" key="7">
    <source>
        <dbReference type="SAM" id="MobiDB-lite"/>
    </source>
</evidence>
<dbReference type="GO" id="GO:0015171">
    <property type="term" value="F:amino acid transmembrane transporter activity"/>
    <property type="evidence" value="ECO:0007669"/>
    <property type="project" value="TreeGrafter"/>
</dbReference>
<dbReference type="InterPro" id="IPR050524">
    <property type="entry name" value="APC_YAT"/>
</dbReference>
<evidence type="ECO:0000256" key="8">
    <source>
        <dbReference type="SAM" id="Phobius"/>
    </source>
</evidence>
<dbReference type="eggNOG" id="KOG1286">
    <property type="taxonomic scope" value="Eukaryota"/>
</dbReference>
<evidence type="ECO:0000256" key="5">
    <source>
        <dbReference type="ARBA" id="ARBA00022989"/>
    </source>
</evidence>
<dbReference type="STRING" id="1220924.W2S4S7"/>
<sequence>MDPKVTGTAEPYVVESKEGDSDATPEKRHSLTGDVFVADHGADTELRRILSTRHLTMIALGSSIGMGLWLGSGTSLVDGGPAGIFLGYLLSGFMIWSVAHSIGEMAVMYPLPSAFVQWSGKFVDPAAAFALGWAYWFSFCITIANELQAANTILRFWTDEVHVAAWIVIWFVVIVLVNVGAVTLFGEIEVVCSTIKFSWIFVVIISLIVVSAGGAPDQEPTGFRYWNSMPFTNGFKGFLAVMPTCIFAMAGSENAGLVAAETANPRKSVPRAVGSIWLRLATFYLLGSLVVTITVSPEDPDLFGGEGTNASPFVVAYRNAGIPVLAHFMNAIILLSVISCGTISCYAAARTTMGLAYLGMAPKVFKKADKTGRPWWGLIPTFIVGLGLAFLNVSEDGATVFGWLSSLTSLFTLFGWGMICLSHIRFRWAWKLQGRDPSELPWKSWTYPYAAWFGLTMCIVLIIVQFYLAVWPLGVAPNAEDFWARYISVPLIIVLYIIGKLMYKTPKWVDLSTVDLDYGRRFYADEGPEKKGNVMVRGLKAIFS</sequence>
<feature type="compositionally biased region" description="Basic and acidic residues" evidence="7">
    <location>
        <begin position="15"/>
        <end position="28"/>
    </location>
</feature>
<dbReference type="Pfam" id="PF00324">
    <property type="entry name" value="AA_permease"/>
    <property type="match status" value="1"/>
</dbReference>
<feature type="transmembrane region" description="Helical" evidence="8">
    <location>
        <begin position="445"/>
        <end position="470"/>
    </location>
</feature>
<keyword evidence="11" id="KW-1185">Reference proteome</keyword>
<feature type="transmembrane region" description="Helical" evidence="8">
    <location>
        <begin position="235"/>
        <end position="255"/>
    </location>
</feature>
<feature type="transmembrane region" description="Helical" evidence="8">
    <location>
        <begin position="197"/>
        <end position="215"/>
    </location>
</feature>
<evidence type="ECO:0000313" key="10">
    <source>
        <dbReference type="EMBL" id="ETN43048.1"/>
    </source>
</evidence>
<gene>
    <name evidence="10" type="ORF">HMPREF1541_02206</name>
</gene>
<evidence type="ECO:0000256" key="6">
    <source>
        <dbReference type="ARBA" id="ARBA00023136"/>
    </source>
</evidence>
<evidence type="ECO:0000256" key="2">
    <source>
        <dbReference type="ARBA" id="ARBA00022448"/>
    </source>
</evidence>
<dbReference type="OrthoDB" id="3900342at2759"/>
<evidence type="ECO:0000259" key="9">
    <source>
        <dbReference type="Pfam" id="PF00324"/>
    </source>
</evidence>
<evidence type="ECO:0000313" key="11">
    <source>
        <dbReference type="Proteomes" id="UP000030752"/>
    </source>
</evidence>
<feature type="transmembrane region" description="Helical" evidence="8">
    <location>
        <begin position="276"/>
        <end position="295"/>
    </location>
</feature>
<keyword evidence="4" id="KW-0029">Amino-acid transport</keyword>
<dbReference type="PIRSF" id="PIRSF006060">
    <property type="entry name" value="AA_transporter"/>
    <property type="match status" value="1"/>
</dbReference>
<dbReference type="Gene3D" id="1.20.1740.10">
    <property type="entry name" value="Amino acid/polyamine transporter I"/>
    <property type="match status" value="1"/>
</dbReference>
<keyword evidence="6 8" id="KW-0472">Membrane</keyword>
<accession>W2S4S7</accession>
<dbReference type="GeneID" id="19969545"/>
<dbReference type="PANTHER" id="PTHR43341">
    <property type="entry name" value="AMINO ACID PERMEASE"/>
    <property type="match status" value="1"/>
</dbReference>
<feature type="domain" description="Amino acid permease/ SLC12A" evidence="9">
    <location>
        <begin position="54"/>
        <end position="507"/>
    </location>
</feature>
<dbReference type="RefSeq" id="XP_008714784.1">
    <property type="nucleotide sequence ID" value="XM_008716562.1"/>
</dbReference>
<protein>
    <recommendedName>
        <fullName evidence="9">Amino acid permease/ SLC12A domain-containing protein</fullName>
    </recommendedName>
</protein>
<proteinExistence type="predicted"/>
<keyword evidence="3 8" id="KW-0812">Transmembrane</keyword>
<dbReference type="FunFam" id="1.20.1740.10:FF:000070">
    <property type="entry name" value="Amino acid transporter (Eurofung)"/>
    <property type="match status" value="1"/>
</dbReference>
<evidence type="ECO:0000256" key="1">
    <source>
        <dbReference type="ARBA" id="ARBA00004141"/>
    </source>
</evidence>
<dbReference type="Proteomes" id="UP000030752">
    <property type="component" value="Unassembled WGS sequence"/>
</dbReference>
<feature type="transmembrane region" description="Helical" evidence="8">
    <location>
        <begin position="375"/>
        <end position="394"/>
    </location>
</feature>
<dbReference type="GO" id="GO:0016020">
    <property type="term" value="C:membrane"/>
    <property type="evidence" value="ECO:0007669"/>
    <property type="project" value="UniProtKB-SubCell"/>
</dbReference>
<feature type="transmembrane region" description="Helical" evidence="8">
    <location>
        <begin position="122"/>
        <end position="144"/>
    </location>
</feature>
<evidence type="ECO:0000256" key="4">
    <source>
        <dbReference type="ARBA" id="ARBA00022970"/>
    </source>
</evidence>
<dbReference type="PANTHER" id="PTHR43341:SF37">
    <property type="entry name" value="AMINO ACID TRANSPORTER (EUROFUNG)"/>
    <property type="match status" value="1"/>
</dbReference>
<feature type="region of interest" description="Disordered" evidence="7">
    <location>
        <begin position="1"/>
        <end position="28"/>
    </location>
</feature>
<feature type="transmembrane region" description="Helical" evidence="8">
    <location>
        <begin position="55"/>
        <end position="72"/>
    </location>
</feature>